<protein>
    <submittedName>
        <fullName evidence="3">Uncharacterized protein</fullName>
    </submittedName>
</protein>
<comment type="caution">
    <text evidence="3">The sequence shown here is derived from an EMBL/GenBank/DDBJ whole genome shotgun (WGS) entry which is preliminary data.</text>
</comment>
<reference evidence="3 4" key="1">
    <citation type="submission" date="2015-12" db="EMBL/GenBank/DDBJ databases">
        <title>The genome of Folsomia candida.</title>
        <authorList>
            <person name="Faddeeva A."/>
            <person name="Derks M.F."/>
            <person name="Anvar Y."/>
            <person name="Smit S."/>
            <person name="Van Straalen N."/>
            <person name="Roelofs D."/>
        </authorList>
    </citation>
    <scope>NUCLEOTIDE SEQUENCE [LARGE SCALE GENOMIC DNA]</scope>
    <source>
        <strain evidence="3 4">VU population</strain>
        <tissue evidence="3">Whole body</tissue>
    </source>
</reference>
<feature type="region of interest" description="Disordered" evidence="1">
    <location>
        <begin position="1"/>
        <end position="22"/>
    </location>
</feature>
<keyword evidence="2" id="KW-1133">Transmembrane helix</keyword>
<gene>
    <name evidence="3" type="ORF">Fcan01_12930</name>
</gene>
<keyword evidence="2" id="KW-0472">Membrane</keyword>
<feature type="transmembrane region" description="Helical" evidence="2">
    <location>
        <begin position="562"/>
        <end position="583"/>
    </location>
</feature>
<dbReference type="Proteomes" id="UP000198287">
    <property type="component" value="Unassembled WGS sequence"/>
</dbReference>
<sequence length="810" mass="93707">MSHHHQPFDNIRQPPPPHSTTTKTSLAIYSPLFNYLKFVGVFPFKIQSEFETINESTTTHELGSNKSIYLQQVGSKITQRLVRMRLNYERGGSFAMFAKAQLLSFSLETAFVTIQFIRYLLFETISSKIKLGLLLWPATSWATLVMGFKFYLERDRICEIISRVNAIQMEIFDFYNNNHVIQATKNHKQKFRELVLATFVVTVTGMVTMGLKHKEDPRFPGFVYSVICTQVDNLWLEYILLLRESFVQIYTWGLVVQFILIYLVVSRTVEYCLIIVSYHNHCEDIDDQQQERSSQDVDTTAVTTNTPLFHWNNVGSPNNALTLRPPKSVTTTRKDMTNAIMFYQKLARIVHEVNEAFASLVSYLLGGTLAMCCIFAYIPLRHWRSTHAGSMLFYVFTFFSLVLVLSQFYPVLGIAHERSLQFKRSWTGWLASSEEIRDEQTKKDATTNGKKPQRGCCCDDQHDLQRLKLRLSACYPIGFKCGEFFVIRPSTTLTFFSEIFQTYQTPLVNDIIARHKENFKHFIVAKVIVVFAAVVVLILKHIDEPLYPGFINYFINSENESLILELISCLYVVFTQVYIWAIISHLAMIGLSTSRTIEYCLEIISFAESKPRMPPTLKNGIPAILSELDIAIVFYNKLQKAIEQFNAIFQWQWFWQLGGSLITCCCLAYIPLRHWKTTSIQGLGFYVCGFASVMYIFCRLYPAMGAVFDGSVRFKQSWVKGLAHCYQFNRLEDVNFYKNPQNVMLGWGVSNYSNNNYYQHLLYESIRLKLKCCYPFGINCGSFFVIRRHTLLTFFSALSTYLIIMLQFNI</sequence>
<feature type="transmembrane region" description="Helical" evidence="2">
    <location>
        <begin position="102"/>
        <end position="121"/>
    </location>
</feature>
<feature type="transmembrane region" description="Helical" evidence="2">
    <location>
        <begin position="791"/>
        <end position="808"/>
    </location>
</feature>
<proteinExistence type="predicted"/>
<feature type="transmembrane region" description="Helical" evidence="2">
    <location>
        <begin position="653"/>
        <end position="672"/>
    </location>
</feature>
<dbReference type="AlphaFoldDB" id="A0A226E2Z7"/>
<keyword evidence="4" id="KW-1185">Reference proteome</keyword>
<feature type="transmembrane region" description="Helical" evidence="2">
    <location>
        <begin position="392"/>
        <end position="415"/>
    </location>
</feature>
<feature type="transmembrane region" description="Helical" evidence="2">
    <location>
        <begin position="245"/>
        <end position="265"/>
    </location>
</feature>
<evidence type="ECO:0000313" key="3">
    <source>
        <dbReference type="EMBL" id="OXA51809.1"/>
    </source>
</evidence>
<evidence type="ECO:0000313" key="4">
    <source>
        <dbReference type="Proteomes" id="UP000198287"/>
    </source>
</evidence>
<feature type="transmembrane region" description="Helical" evidence="2">
    <location>
        <begin position="678"/>
        <end position="698"/>
    </location>
</feature>
<evidence type="ECO:0000256" key="1">
    <source>
        <dbReference type="SAM" id="MobiDB-lite"/>
    </source>
</evidence>
<accession>A0A226E2Z7</accession>
<name>A0A226E2Z7_FOLCA</name>
<feature type="transmembrane region" description="Helical" evidence="2">
    <location>
        <begin position="133"/>
        <end position="152"/>
    </location>
</feature>
<keyword evidence="2" id="KW-0812">Transmembrane</keyword>
<feature type="transmembrane region" description="Helical" evidence="2">
    <location>
        <begin position="356"/>
        <end position="380"/>
    </location>
</feature>
<organism evidence="3 4">
    <name type="scientific">Folsomia candida</name>
    <name type="common">Springtail</name>
    <dbReference type="NCBI Taxonomy" id="158441"/>
    <lineage>
        <taxon>Eukaryota</taxon>
        <taxon>Metazoa</taxon>
        <taxon>Ecdysozoa</taxon>
        <taxon>Arthropoda</taxon>
        <taxon>Hexapoda</taxon>
        <taxon>Collembola</taxon>
        <taxon>Entomobryomorpha</taxon>
        <taxon>Isotomoidea</taxon>
        <taxon>Isotomidae</taxon>
        <taxon>Proisotominae</taxon>
        <taxon>Folsomia</taxon>
    </lineage>
</organism>
<feature type="transmembrane region" description="Helical" evidence="2">
    <location>
        <begin position="523"/>
        <end position="542"/>
    </location>
</feature>
<evidence type="ECO:0000256" key="2">
    <source>
        <dbReference type="SAM" id="Phobius"/>
    </source>
</evidence>
<feature type="transmembrane region" description="Helical" evidence="2">
    <location>
        <begin position="194"/>
        <end position="211"/>
    </location>
</feature>
<dbReference type="EMBL" id="LNIX01000007">
    <property type="protein sequence ID" value="OXA51809.1"/>
    <property type="molecule type" value="Genomic_DNA"/>
</dbReference>